<dbReference type="EMBL" id="JAFIRN010000005">
    <property type="protein sequence ID" value="KAG5849354.1"/>
    <property type="molecule type" value="Genomic_DNA"/>
</dbReference>
<sequence>MTSRLPARCLPPTGIRQSRDSGDCVRRSATRRTVSQGPCSGLGGWLGPLLRFWSDPSGRVPGTPAVRFLWLRPGQAPSWSLHLRELPGEIEFPREVPLFVGPLKLRPLLRFGTAPWCKYLTLRLASLAEGSCKRKPRTMAC</sequence>
<dbReference type="Proteomes" id="UP001044222">
    <property type="component" value="Unassembled WGS sequence"/>
</dbReference>
<proteinExistence type="predicted"/>
<evidence type="ECO:0000313" key="2">
    <source>
        <dbReference type="Proteomes" id="UP001044222"/>
    </source>
</evidence>
<keyword evidence="2" id="KW-1185">Reference proteome</keyword>
<gene>
    <name evidence="1" type="ORF">ANANG_G00109380</name>
</gene>
<accession>A0A9D3MID1</accession>
<organism evidence="1 2">
    <name type="scientific">Anguilla anguilla</name>
    <name type="common">European freshwater eel</name>
    <name type="synonym">Muraena anguilla</name>
    <dbReference type="NCBI Taxonomy" id="7936"/>
    <lineage>
        <taxon>Eukaryota</taxon>
        <taxon>Metazoa</taxon>
        <taxon>Chordata</taxon>
        <taxon>Craniata</taxon>
        <taxon>Vertebrata</taxon>
        <taxon>Euteleostomi</taxon>
        <taxon>Actinopterygii</taxon>
        <taxon>Neopterygii</taxon>
        <taxon>Teleostei</taxon>
        <taxon>Anguilliformes</taxon>
        <taxon>Anguillidae</taxon>
        <taxon>Anguilla</taxon>
    </lineage>
</organism>
<name>A0A9D3MID1_ANGAN</name>
<dbReference type="AlphaFoldDB" id="A0A9D3MID1"/>
<comment type="caution">
    <text evidence="1">The sequence shown here is derived from an EMBL/GenBank/DDBJ whole genome shotgun (WGS) entry which is preliminary data.</text>
</comment>
<evidence type="ECO:0000313" key="1">
    <source>
        <dbReference type="EMBL" id="KAG5849354.1"/>
    </source>
</evidence>
<protein>
    <submittedName>
        <fullName evidence="1">Uncharacterized protein</fullName>
    </submittedName>
</protein>
<reference evidence="1" key="1">
    <citation type="submission" date="2021-01" db="EMBL/GenBank/DDBJ databases">
        <title>A chromosome-scale assembly of European eel, Anguilla anguilla.</title>
        <authorList>
            <person name="Henkel C."/>
            <person name="Jong-Raadsen S.A."/>
            <person name="Dufour S."/>
            <person name="Weltzien F.-A."/>
            <person name="Palstra A.P."/>
            <person name="Pelster B."/>
            <person name="Spaink H.P."/>
            <person name="Van Den Thillart G.E."/>
            <person name="Jansen H."/>
            <person name="Zahm M."/>
            <person name="Klopp C."/>
            <person name="Cedric C."/>
            <person name="Louis A."/>
            <person name="Berthelot C."/>
            <person name="Parey E."/>
            <person name="Roest Crollius H."/>
            <person name="Montfort J."/>
            <person name="Robinson-Rechavi M."/>
            <person name="Bucao C."/>
            <person name="Bouchez O."/>
            <person name="Gislard M."/>
            <person name="Lluch J."/>
            <person name="Milhes M."/>
            <person name="Lampietro C."/>
            <person name="Lopez Roques C."/>
            <person name="Donnadieu C."/>
            <person name="Braasch I."/>
            <person name="Desvignes T."/>
            <person name="Postlethwait J."/>
            <person name="Bobe J."/>
            <person name="Guiguen Y."/>
            <person name="Dirks R."/>
        </authorList>
    </citation>
    <scope>NUCLEOTIDE SEQUENCE</scope>
    <source>
        <strain evidence="1">Tag_6206</strain>
        <tissue evidence="1">Liver</tissue>
    </source>
</reference>